<keyword evidence="2" id="KW-1185">Reference proteome</keyword>
<organism evidence="1 2">
    <name type="scientific">Leptosia nina</name>
    <dbReference type="NCBI Taxonomy" id="320188"/>
    <lineage>
        <taxon>Eukaryota</taxon>
        <taxon>Metazoa</taxon>
        <taxon>Ecdysozoa</taxon>
        <taxon>Arthropoda</taxon>
        <taxon>Hexapoda</taxon>
        <taxon>Insecta</taxon>
        <taxon>Pterygota</taxon>
        <taxon>Neoptera</taxon>
        <taxon>Endopterygota</taxon>
        <taxon>Lepidoptera</taxon>
        <taxon>Glossata</taxon>
        <taxon>Ditrysia</taxon>
        <taxon>Papilionoidea</taxon>
        <taxon>Pieridae</taxon>
        <taxon>Pierinae</taxon>
        <taxon>Leptosia</taxon>
    </lineage>
</organism>
<evidence type="ECO:0000313" key="1">
    <source>
        <dbReference type="EMBL" id="CAK1546872.1"/>
    </source>
</evidence>
<evidence type="ECO:0000313" key="2">
    <source>
        <dbReference type="Proteomes" id="UP001497472"/>
    </source>
</evidence>
<dbReference type="Proteomes" id="UP001497472">
    <property type="component" value="Unassembled WGS sequence"/>
</dbReference>
<sequence length="189" mass="21462">MRSWSRLRGWDRWRAAGLVAACALATLWLRVPVESRVEAHFPHCTPTRLAHFLADFSNHRRLDPRLGIGSWRIEDEVSNYSSWEYGVSYECGIRCTGRARVSTHDELAPREHRTRMHYAHCTPWSGILQRCEEAEVESVAKEAPGGGAVLQESARIWCGALQLLSGACRVRRLRDVWLRAVAEALRAEG</sequence>
<proteinExistence type="predicted"/>
<dbReference type="EMBL" id="CAVLEF010000009">
    <property type="protein sequence ID" value="CAK1546872.1"/>
    <property type="molecule type" value="Genomic_DNA"/>
</dbReference>
<protein>
    <submittedName>
        <fullName evidence="1">Uncharacterized protein</fullName>
    </submittedName>
</protein>
<dbReference type="AlphaFoldDB" id="A0AAV1JD39"/>
<accession>A0AAV1JD39</accession>
<gene>
    <name evidence="1" type="ORF">LNINA_LOCUS6382</name>
</gene>
<name>A0AAV1JD39_9NEOP</name>
<reference evidence="1 2" key="1">
    <citation type="submission" date="2023-11" db="EMBL/GenBank/DDBJ databases">
        <authorList>
            <person name="Okamura Y."/>
        </authorList>
    </citation>
    <scope>NUCLEOTIDE SEQUENCE [LARGE SCALE GENOMIC DNA]</scope>
</reference>
<comment type="caution">
    <text evidence="1">The sequence shown here is derived from an EMBL/GenBank/DDBJ whole genome shotgun (WGS) entry which is preliminary data.</text>
</comment>